<keyword evidence="3" id="KW-0732">Signal</keyword>
<gene>
    <name evidence="5" type="ORF">GCM10011505_24400</name>
</gene>
<accession>A0ABQ1IHQ2</accession>
<name>A0ABQ1IHQ2_9PROT</name>
<evidence type="ECO:0000256" key="1">
    <source>
        <dbReference type="ARBA" id="ARBA00023239"/>
    </source>
</evidence>
<dbReference type="InterPro" id="IPR036663">
    <property type="entry name" value="Fumarylacetoacetase_C_sf"/>
</dbReference>
<dbReference type="Pfam" id="PF01557">
    <property type="entry name" value="FAA_hydrolase"/>
    <property type="match status" value="1"/>
</dbReference>
<feature type="domain" description="Fumarylacetoacetase-like C-terminal" evidence="4">
    <location>
        <begin position="167"/>
        <end position="335"/>
    </location>
</feature>
<keyword evidence="6" id="KW-1185">Reference proteome</keyword>
<feature type="signal peptide" evidence="3">
    <location>
        <begin position="1"/>
        <end position="26"/>
    </location>
</feature>
<protein>
    <recommendedName>
        <fullName evidence="4">Fumarylacetoacetase-like C-terminal domain-containing protein</fullName>
    </recommendedName>
</protein>
<feature type="region of interest" description="Disordered" evidence="2">
    <location>
        <begin position="52"/>
        <end position="75"/>
    </location>
</feature>
<sequence length="348" mass="35795">MMTIPSRLSASLTVALVALAPFTALAQQQVQNPAAPPAVRLPVVPPATAPQMPQAPVVPGAAGTEQAAAGQPAGSIRVLPSLPPKVAEEADRLGRGYLARVQPKAPSVDLTLAEGYAARERFLATAMPSRPAQIGWKVMLTARTSQEMFGTREPIAGRIFAGQISETGADIARDIGARASIEVDLAVTVKDAGIMQATNPIEAAAHIASIAGYLDVPDLLLAAGEPLTAGTLAMINAGVRAGVIGKPVAMQTSPDFVAALSNLTVRTTDGHNGAIVESRTSAILGHPLNAVVWLVGHLKARGESLKPGDVIALGSLSRPLPLKEGQTVRAAYTGLPGNGSFDVQLSVR</sequence>
<evidence type="ECO:0000313" key="6">
    <source>
        <dbReference type="Proteomes" id="UP000603352"/>
    </source>
</evidence>
<dbReference type="SUPFAM" id="SSF56529">
    <property type="entry name" value="FAH"/>
    <property type="match status" value="1"/>
</dbReference>
<dbReference type="PANTHER" id="PTHR30143">
    <property type="entry name" value="ACID HYDRATASE"/>
    <property type="match status" value="1"/>
</dbReference>
<dbReference type="InterPro" id="IPR011234">
    <property type="entry name" value="Fumarylacetoacetase-like_C"/>
</dbReference>
<keyword evidence="1" id="KW-0456">Lyase</keyword>
<dbReference type="EMBL" id="BMDZ01000026">
    <property type="protein sequence ID" value="GGB42109.1"/>
    <property type="molecule type" value="Genomic_DNA"/>
</dbReference>
<dbReference type="InterPro" id="IPR050772">
    <property type="entry name" value="Hydratase-Decarb/MhpD_sf"/>
</dbReference>
<feature type="compositionally biased region" description="Low complexity" evidence="2">
    <location>
        <begin position="52"/>
        <end position="74"/>
    </location>
</feature>
<comment type="caution">
    <text evidence="5">The sequence shown here is derived from an EMBL/GenBank/DDBJ whole genome shotgun (WGS) entry which is preliminary data.</text>
</comment>
<dbReference type="Proteomes" id="UP000603352">
    <property type="component" value="Unassembled WGS sequence"/>
</dbReference>
<reference evidence="6" key="1">
    <citation type="journal article" date="2019" name="Int. J. Syst. Evol. Microbiol.">
        <title>The Global Catalogue of Microorganisms (GCM) 10K type strain sequencing project: providing services to taxonomists for standard genome sequencing and annotation.</title>
        <authorList>
            <consortium name="The Broad Institute Genomics Platform"/>
            <consortium name="The Broad Institute Genome Sequencing Center for Infectious Disease"/>
            <person name="Wu L."/>
            <person name="Ma J."/>
        </authorList>
    </citation>
    <scope>NUCLEOTIDE SEQUENCE [LARGE SCALE GENOMIC DNA]</scope>
    <source>
        <strain evidence="6">CGMCC 1.10188</strain>
    </source>
</reference>
<dbReference type="Gene3D" id="3.90.850.10">
    <property type="entry name" value="Fumarylacetoacetase-like, C-terminal domain"/>
    <property type="match status" value="1"/>
</dbReference>
<feature type="chain" id="PRO_5046849437" description="Fumarylacetoacetase-like C-terminal domain-containing protein" evidence="3">
    <location>
        <begin position="27"/>
        <end position="348"/>
    </location>
</feature>
<evidence type="ECO:0000256" key="2">
    <source>
        <dbReference type="SAM" id="MobiDB-lite"/>
    </source>
</evidence>
<evidence type="ECO:0000313" key="5">
    <source>
        <dbReference type="EMBL" id="GGB42109.1"/>
    </source>
</evidence>
<organism evidence="5 6">
    <name type="scientific">Tistrella bauzanensis</name>
    <dbReference type="NCBI Taxonomy" id="657419"/>
    <lineage>
        <taxon>Bacteria</taxon>
        <taxon>Pseudomonadati</taxon>
        <taxon>Pseudomonadota</taxon>
        <taxon>Alphaproteobacteria</taxon>
        <taxon>Geminicoccales</taxon>
        <taxon>Geminicoccaceae</taxon>
        <taxon>Tistrella</taxon>
    </lineage>
</organism>
<dbReference type="PANTHER" id="PTHR30143:SF0">
    <property type="entry name" value="2-KETO-4-PENTENOATE HYDRATASE"/>
    <property type="match status" value="1"/>
</dbReference>
<proteinExistence type="predicted"/>
<evidence type="ECO:0000256" key="3">
    <source>
        <dbReference type="SAM" id="SignalP"/>
    </source>
</evidence>
<evidence type="ECO:0000259" key="4">
    <source>
        <dbReference type="Pfam" id="PF01557"/>
    </source>
</evidence>